<reference evidence="8" key="1">
    <citation type="submission" date="2022-11" db="EMBL/GenBank/DDBJ databases">
        <authorList>
            <person name="Morgan W.R."/>
            <person name="Tartar A."/>
        </authorList>
    </citation>
    <scope>NUCLEOTIDE SEQUENCE</scope>
    <source>
        <strain evidence="8">ARSEF 373</strain>
    </source>
</reference>
<evidence type="ECO:0000256" key="3">
    <source>
        <dbReference type="ARBA" id="ARBA00022729"/>
    </source>
</evidence>
<keyword evidence="3" id="KW-0732">Signal</keyword>
<dbReference type="EMBL" id="DAKRPA010000139">
    <property type="protein sequence ID" value="DAZ97313.1"/>
    <property type="molecule type" value="Genomic_DNA"/>
</dbReference>
<name>A0AAV2YVQ1_9STRA</name>
<dbReference type="Gene3D" id="3.40.50.1820">
    <property type="entry name" value="alpha/beta hydrolase"/>
    <property type="match status" value="2"/>
</dbReference>
<evidence type="ECO:0000259" key="7">
    <source>
        <dbReference type="Pfam" id="PF24708"/>
    </source>
</evidence>
<feature type="domain" description="Lipase-like C-terminal" evidence="7">
    <location>
        <begin position="510"/>
        <end position="627"/>
    </location>
</feature>
<sequence>MPHLTSSVQSPNTAQHGSPDDDQAPGGIFGYGKTKPFWNMWKPYWPEQALHEMNANHFLLDVGALSSNHDRACEAFYQLYGGTVDYGEAHSEHHDGQRLDMENDDGVVWDGMGRDTCVTATHIRRRCIQDGVRATRCGATAAIELYQLICTDAFGVGSTHEWVASITSVAGPLSGTTMTHLFEIHSTKMVPYSLGHAISTSLGLWYTLCNDFPILKRVYDYRMPQWRHVHSYLEVVAPTGRLNNSVDLTIFDIMPIIRMERNSRLVHMDKPFLVSIATSSHVQIPTLELVLLAVLLALLPACVVAPHVPLALAVVVAVTLFRRVQQLDFAAIPTCYAMMWAMRRRVRSLHQIFDDFHAPCWESNDGVVNLVSMLKPSFPRQLLKNSPKQDDSDDDWSDAASTASSSSSCASDPQDAPTEHEVLDALYDHQETASRELRRGRWYVHHVKKNHMAGTYFDSGAPEMYRNLFRLITERFEQHTDAETDNRSSPNLVSMDAPARSANASTTTRFPVVLIHGVFGYGKTKPFFNTWPPYWPEKELHEMNPNHVFVDLGMISSDYDRACELFHQLRGGRVDYGEEHSKKTKHSRYGETYERALHPNWSADNPVHLVGHSFGATTAIELYQLLCEDAFGVGSNHKWVRSIVSIAGPLTGSTVTHMVGLHDAQVMRRGSVLHMIGFVLAYYYKFYNRFPVFKKVFDFRMPQWSNESYWQLTSPRGNINTTCDMAVHSALPARRIERNSQLKHMNKLYLMSIATSPRSFHFPKAEVATFAVMVLFAIGKFPRWWPQWARLRAFRSAVVLVACYTLKKRMEKIDIGKVPTLYGLSFLMRHRVKTLHQIFDGFDADDWQHNDGIVNVQSMIRPWFPKPQDIEREVQQEQESLATNGMTSSASCASLSSSMARCESHISIDGFHKYWEEHEELTTQHHVDGNGTHAPRPRIKRFEKGRWYLYRVKSNHFAGTYFDNDAVDLYKSLFTLMKLEYEQDDHTSPPSAHYQNGHGHAMQPAATIG</sequence>
<dbReference type="AlphaFoldDB" id="A0AAV2YVQ1"/>
<organism evidence="8 9">
    <name type="scientific">Lagenidium giganteum</name>
    <dbReference type="NCBI Taxonomy" id="4803"/>
    <lineage>
        <taxon>Eukaryota</taxon>
        <taxon>Sar</taxon>
        <taxon>Stramenopiles</taxon>
        <taxon>Oomycota</taxon>
        <taxon>Peronosporomycetes</taxon>
        <taxon>Pythiales</taxon>
        <taxon>Pythiaceae</taxon>
    </lineage>
</organism>
<evidence type="ECO:0000256" key="4">
    <source>
        <dbReference type="ARBA" id="ARBA00022801"/>
    </source>
</evidence>
<evidence type="ECO:0000313" key="9">
    <source>
        <dbReference type="Proteomes" id="UP001146120"/>
    </source>
</evidence>
<evidence type="ECO:0000256" key="2">
    <source>
        <dbReference type="ARBA" id="ARBA00022525"/>
    </source>
</evidence>
<dbReference type="GO" id="GO:0006629">
    <property type="term" value="P:lipid metabolic process"/>
    <property type="evidence" value="ECO:0007669"/>
    <property type="project" value="UniProtKB-KW"/>
</dbReference>
<evidence type="ECO:0000256" key="5">
    <source>
        <dbReference type="ARBA" id="ARBA00023098"/>
    </source>
</evidence>
<protein>
    <recommendedName>
        <fullName evidence="7">Lipase-like C-terminal domain-containing protein</fullName>
    </recommendedName>
</protein>
<dbReference type="GO" id="GO:0005576">
    <property type="term" value="C:extracellular region"/>
    <property type="evidence" value="ECO:0007669"/>
    <property type="project" value="UniProtKB-SubCell"/>
</dbReference>
<dbReference type="InterPro" id="IPR029058">
    <property type="entry name" value="AB_hydrolase_fold"/>
</dbReference>
<dbReference type="GO" id="GO:0016787">
    <property type="term" value="F:hydrolase activity"/>
    <property type="evidence" value="ECO:0007669"/>
    <property type="project" value="UniProtKB-KW"/>
</dbReference>
<proteinExistence type="predicted"/>
<dbReference type="PANTHER" id="PTHR34043">
    <property type="entry name" value="ALPHA/BETA-HYDROLASES SUPERFAMILY PROTEIN"/>
    <property type="match status" value="1"/>
</dbReference>
<feature type="region of interest" description="Disordered" evidence="6">
    <location>
        <begin position="986"/>
        <end position="1009"/>
    </location>
</feature>
<keyword evidence="5" id="KW-0443">Lipid metabolism</keyword>
<feature type="region of interest" description="Disordered" evidence="6">
    <location>
        <begin position="381"/>
        <end position="417"/>
    </location>
</feature>
<keyword evidence="4" id="KW-0378">Hydrolase</keyword>
<feature type="compositionally biased region" description="Low complexity" evidence="6">
    <location>
        <begin position="398"/>
        <end position="416"/>
    </location>
</feature>
<feature type="region of interest" description="Disordered" evidence="6">
    <location>
        <begin position="1"/>
        <end position="28"/>
    </location>
</feature>
<dbReference type="PANTHER" id="PTHR34043:SF3">
    <property type="entry name" value="ALPHA_BETA-HYDROLASES SUPERFAMILY PROTEIN"/>
    <property type="match status" value="1"/>
</dbReference>
<comment type="caution">
    <text evidence="8">The sequence shown here is derived from an EMBL/GenBank/DDBJ whole genome shotgun (WGS) entry which is preliminary data.</text>
</comment>
<comment type="subcellular location">
    <subcellularLocation>
        <location evidence="1">Secreted</location>
    </subcellularLocation>
</comment>
<evidence type="ECO:0000256" key="1">
    <source>
        <dbReference type="ARBA" id="ARBA00004613"/>
    </source>
</evidence>
<evidence type="ECO:0000256" key="6">
    <source>
        <dbReference type="SAM" id="MobiDB-lite"/>
    </source>
</evidence>
<reference evidence="8" key="2">
    <citation type="journal article" date="2023" name="Microbiol Resour">
        <title>Decontamination and Annotation of the Draft Genome Sequence of the Oomycete Lagenidium giganteum ARSEF 373.</title>
        <authorList>
            <person name="Morgan W.R."/>
            <person name="Tartar A."/>
        </authorList>
    </citation>
    <scope>NUCLEOTIDE SEQUENCE</scope>
    <source>
        <strain evidence="8">ARSEF 373</strain>
    </source>
</reference>
<dbReference type="SUPFAM" id="SSF53474">
    <property type="entry name" value="alpha/beta-Hydrolases"/>
    <property type="match status" value="1"/>
</dbReference>
<gene>
    <name evidence="8" type="ORF">N0F65_003677</name>
</gene>
<dbReference type="Pfam" id="PF24708">
    <property type="entry name" value="Lip_C"/>
    <property type="match status" value="2"/>
</dbReference>
<dbReference type="Proteomes" id="UP001146120">
    <property type="component" value="Unassembled WGS sequence"/>
</dbReference>
<keyword evidence="2" id="KW-0964">Secreted</keyword>
<keyword evidence="9" id="KW-1185">Reference proteome</keyword>
<feature type="domain" description="Lipase-like C-terminal" evidence="7">
    <location>
        <begin position="48"/>
        <end position="182"/>
    </location>
</feature>
<evidence type="ECO:0000313" key="8">
    <source>
        <dbReference type="EMBL" id="DAZ97313.1"/>
    </source>
</evidence>
<dbReference type="InterPro" id="IPR056304">
    <property type="entry name" value="Lip-like_C"/>
</dbReference>
<feature type="compositionally biased region" description="Polar residues" evidence="6">
    <location>
        <begin position="1"/>
        <end position="16"/>
    </location>
</feature>
<accession>A0AAV2YVQ1</accession>